<dbReference type="AlphaFoldDB" id="A0A6I1E9T5"/>
<sequence>MSRIKKSLKNAQVSVLYYSLTIILGFYSRKVFLDFLGDDFIGLTTLFTKVLSILNIAELGIGTAVSYALYKPLLHSERKTIKDLVVYLAHFYKKIGTIILCLGIGISLFFPFFFKDLPFSFILIYYAYLSTLFAAVSNYFFNYHTILFQADQRDYVITRFFQGVGLIKTIVQIVLLYIFQNYYVWVTIEVVFTITLIIGLRSQAKKTYDWLFTDSMLKLKPKKFPDVLGKIKQIVIHRLAWFILIGTDQILIYSIINLKSVAYYGNYMLIFNYTSTFSNKLLDGMQASIGNLLAENNKQNINSVFWEIMSLRHFIGGFLFIALYFLTNDFVTLWIGEKYLFEQSILFFLILNIYIGQVKKPVDQFVIGYGAYNDTWASITQAVLNLGISIWLGLKWGILGIVLGYTISLTLISLVWKPFFLFKYHLKFSLLKYWVEFFKLSASIPISYLVINKIMHKINFMHVGSYQEWFLKSFIITAIAILTMSAIMYPLSKGFRSLLDRLFNLIKRKFL</sequence>
<dbReference type="RefSeq" id="WP_152130413.1">
    <property type="nucleotide sequence ID" value="NZ_WELG01000001.1"/>
</dbReference>
<keyword evidence="2" id="KW-1003">Cell membrane</keyword>
<accession>A0A6I1E9T5</accession>
<keyword evidence="7" id="KW-0813">Transport</keyword>
<feature type="transmembrane region" description="Helical" evidence="6">
    <location>
        <begin position="50"/>
        <end position="70"/>
    </location>
</feature>
<organism evidence="7 8">
    <name type="scientific">Flagellimonas olearia</name>
    <dbReference type="NCBI Taxonomy" id="552546"/>
    <lineage>
        <taxon>Bacteria</taxon>
        <taxon>Pseudomonadati</taxon>
        <taxon>Bacteroidota</taxon>
        <taxon>Flavobacteriia</taxon>
        <taxon>Flavobacteriales</taxon>
        <taxon>Flavobacteriaceae</taxon>
        <taxon>Flagellimonas</taxon>
    </lineage>
</organism>
<comment type="subcellular location">
    <subcellularLocation>
        <location evidence="1">Cell membrane</location>
        <topology evidence="1">Multi-pass membrane protein</topology>
    </subcellularLocation>
</comment>
<keyword evidence="7" id="KW-0762">Sugar transport</keyword>
<feature type="transmembrane region" description="Helical" evidence="6">
    <location>
        <begin position="375"/>
        <end position="392"/>
    </location>
</feature>
<evidence type="ECO:0000256" key="1">
    <source>
        <dbReference type="ARBA" id="ARBA00004651"/>
    </source>
</evidence>
<evidence type="ECO:0000256" key="2">
    <source>
        <dbReference type="ARBA" id="ARBA00022475"/>
    </source>
</evidence>
<feature type="transmembrane region" description="Helical" evidence="6">
    <location>
        <begin position="182"/>
        <end position="200"/>
    </location>
</feature>
<feature type="transmembrane region" description="Helical" evidence="6">
    <location>
        <begin position="339"/>
        <end position="355"/>
    </location>
</feature>
<dbReference type="InterPro" id="IPR050833">
    <property type="entry name" value="Poly_Biosynth_Transport"/>
</dbReference>
<dbReference type="GO" id="GO:0005886">
    <property type="term" value="C:plasma membrane"/>
    <property type="evidence" value="ECO:0007669"/>
    <property type="project" value="UniProtKB-SubCell"/>
</dbReference>
<comment type="caution">
    <text evidence="7">The sequence shown here is derived from an EMBL/GenBank/DDBJ whole genome shotgun (WGS) entry which is preliminary data.</text>
</comment>
<evidence type="ECO:0000256" key="6">
    <source>
        <dbReference type="SAM" id="Phobius"/>
    </source>
</evidence>
<keyword evidence="4 6" id="KW-1133">Transmembrane helix</keyword>
<evidence type="ECO:0000313" key="8">
    <source>
        <dbReference type="Proteomes" id="UP000429785"/>
    </source>
</evidence>
<keyword evidence="5 6" id="KW-0472">Membrane</keyword>
<dbReference type="Proteomes" id="UP000429785">
    <property type="component" value="Unassembled WGS sequence"/>
</dbReference>
<feature type="transmembrane region" description="Helical" evidence="6">
    <location>
        <begin position="12"/>
        <end position="30"/>
    </location>
</feature>
<proteinExistence type="predicted"/>
<protein>
    <submittedName>
        <fullName evidence="7">Sugar transporter</fullName>
    </submittedName>
</protein>
<feature type="transmembrane region" description="Helical" evidence="6">
    <location>
        <begin position="303"/>
        <end position="327"/>
    </location>
</feature>
<dbReference type="PANTHER" id="PTHR30250">
    <property type="entry name" value="PST FAMILY PREDICTED COLANIC ACID TRANSPORTER"/>
    <property type="match status" value="1"/>
</dbReference>
<dbReference type="OrthoDB" id="8609648at2"/>
<feature type="transmembrane region" description="Helical" evidence="6">
    <location>
        <begin position="155"/>
        <end position="176"/>
    </location>
</feature>
<evidence type="ECO:0000313" key="7">
    <source>
        <dbReference type="EMBL" id="KAB7530494.1"/>
    </source>
</evidence>
<dbReference type="PANTHER" id="PTHR30250:SF26">
    <property type="entry name" value="PSMA PROTEIN"/>
    <property type="match status" value="1"/>
</dbReference>
<feature type="transmembrane region" description="Helical" evidence="6">
    <location>
        <begin position="471"/>
        <end position="491"/>
    </location>
</feature>
<feature type="transmembrane region" description="Helical" evidence="6">
    <location>
        <begin position="119"/>
        <end position="143"/>
    </location>
</feature>
<evidence type="ECO:0000256" key="5">
    <source>
        <dbReference type="ARBA" id="ARBA00023136"/>
    </source>
</evidence>
<reference evidence="7 8" key="1">
    <citation type="submission" date="2019-10" db="EMBL/GenBank/DDBJ databases">
        <title>Muricauda olearia CL-SS4 JCM15563 genome.</title>
        <authorList>
            <person name="Liu L."/>
        </authorList>
    </citation>
    <scope>NUCLEOTIDE SEQUENCE [LARGE SCALE GENOMIC DNA]</scope>
    <source>
        <strain evidence="7 8">CL-SS4</strain>
    </source>
</reference>
<gene>
    <name evidence="7" type="ORF">F8C76_03020</name>
</gene>
<feature type="transmembrane region" description="Helical" evidence="6">
    <location>
        <begin position="398"/>
        <end position="421"/>
    </location>
</feature>
<feature type="transmembrane region" description="Helical" evidence="6">
    <location>
        <begin position="433"/>
        <end position="451"/>
    </location>
</feature>
<feature type="transmembrane region" description="Helical" evidence="6">
    <location>
        <begin position="91"/>
        <end position="113"/>
    </location>
</feature>
<name>A0A6I1E9T5_9FLAO</name>
<keyword evidence="3 6" id="KW-0812">Transmembrane</keyword>
<evidence type="ECO:0000256" key="4">
    <source>
        <dbReference type="ARBA" id="ARBA00022989"/>
    </source>
</evidence>
<dbReference type="EMBL" id="WELG01000001">
    <property type="protein sequence ID" value="KAB7530494.1"/>
    <property type="molecule type" value="Genomic_DNA"/>
</dbReference>
<feature type="transmembrane region" description="Helical" evidence="6">
    <location>
        <begin position="239"/>
        <end position="256"/>
    </location>
</feature>
<evidence type="ECO:0000256" key="3">
    <source>
        <dbReference type="ARBA" id="ARBA00022692"/>
    </source>
</evidence>